<organism evidence="2 3">
    <name type="scientific">Staphylotrichum tortipilum</name>
    <dbReference type="NCBI Taxonomy" id="2831512"/>
    <lineage>
        <taxon>Eukaryota</taxon>
        <taxon>Fungi</taxon>
        <taxon>Dikarya</taxon>
        <taxon>Ascomycota</taxon>
        <taxon>Pezizomycotina</taxon>
        <taxon>Sordariomycetes</taxon>
        <taxon>Sordariomycetidae</taxon>
        <taxon>Sordariales</taxon>
        <taxon>Chaetomiaceae</taxon>
        <taxon>Staphylotrichum</taxon>
    </lineage>
</organism>
<evidence type="ECO:0000256" key="1">
    <source>
        <dbReference type="SAM" id="MobiDB-lite"/>
    </source>
</evidence>
<feature type="compositionally biased region" description="Basic and acidic residues" evidence="1">
    <location>
        <begin position="426"/>
        <end position="477"/>
    </location>
</feature>
<feature type="compositionally biased region" description="Polar residues" evidence="1">
    <location>
        <begin position="1040"/>
        <end position="1065"/>
    </location>
</feature>
<feature type="compositionally biased region" description="Basic residues" evidence="1">
    <location>
        <begin position="1105"/>
        <end position="1114"/>
    </location>
</feature>
<gene>
    <name evidence="2" type="ORF">C8A05DRAFT_15930</name>
</gene>
<reference evidence="2" key="2">
    <citation type="submission" date="2023-05" db="EMBL/GenBank/DDBJ databases">
        <authorList>
            <consortium name="Lawrence Berkeley National Laboratory"/>
            <person name="Steindorff A."/>
            <person name="Hensen N."/>
            <person name="Bonometti L."/>
            <person name="Westerberg I."/>
            <person name="Brannstrom I.O."/>
            <person name="Guillou S."/>
            <person name="Cros-Aarteil S."/>
            <person name="Calhoun S."/>
            <person name="Haridas S."/>
            <person name="Kuo A."/>
            <person name="Mondo S."/>
            <person name="Pangilinan J."/>
            <person name="Riley R."/>
            <person name="Labutti K."/>
            <person name="Andreopoulos B."/>
            <person name="Lipzen A."/>
            <person name="Chen C."/>
            <person name="Yanf M."/>
            <person name="Daum C."/>
            <person name="Ng V."/>
            <person name="Clum A."/>
            <person name="Ohm R."/>
            <person name="Martin F."/>
            <person name="Silar P."/>
            <person name="Natvig D."/>
            <person name="Lalanne C."/>
            <person name="Gautier V."/>
            <person name="Ament-Velasquez S.L."/>
            <person name="Kruys A."/>
            <person name="Hutchinson M.I."/>
            <person name="Powell A.J."/>
            <person name="Barry K."/>
            <person name="Miller A.N."/>
            <person name="Grigoriev I.V."/>
            <person name="Debuchy R."/>
            <person name="Gladieux P."/>
            <person name="Thoren M.H."/>
            <person name="Johannesson H."/>
        </authorList>
    </citation>
    <scope>NUCLEOTIDE SEQUENCE</scope>
    <source>
        <strain evidence="2">CBS 103.79</strain>
    </source>
</reference>
<feature type="compositionally biased region" description="Low complexity" evidence="1">
    <location>
        <begin position="1115"/>
        <end position="1125"/>
    </location>
</feature>
<evidence type="ECO:0000313" key="3">
    <source>
        <dbReference type="Proteomes" id="UP001303889"/>
    </source>
</evidence>
<keyword evidence="3" id="KW-1185">Reference proteome</keyword>
<feature type="region of interest" description="Disordered" evidence="1">
    <location>
        <begin position="423"/>
        <end position="477"/>
    </location>
</feature>
<feature type="compositionally biased region" description="Polar residues" evidence="1">
    <location>
        <begin position="1009"/>
        <end position="1026"/>
    </location>
</feature>
<dbReference type="AlphaFoldDB" id="A0AAN6MK09"/>
<feature type="compositionally biased region" description="Polar residues" evidence="1">
    <location>
        <begin position="749"/>
        <end position="761"/>
    </location>
</feature>
<accession>A0AAN6MK09</accession>
<dbReference type="EMBL" id="MU855543">
    <property type="protein sequence ID" value="KAK3901950.1"/>
    <property type="molecule type" value="Genomic_DNA"/>
</dbReference>
<feature type="compositionally biased region" description="Low complexity" evidence="1">
    <location>
        <begin position="1077"/>
        <end position="1099"/>
    </location>
</feature>
<feature type="region of interest" description="Disordered" evidence="1">
    <location>
        <begin position="962"/>
        <end position="1137"/>
    </location>
</feature>
<feature type="region of interest" description="Disordered" evidence="1">
    <location>
        <begin position="638"/>
        <end position="657"/>
    </location>
</feature>
<feature type="compositionally biased region" description="Low complexity" evidence="1">
    <location>
        <begin position="194"/>
        <end position="221"/>
    </location>
</feature>
<reference evidence="2" key="1">
    <citation type="journal article" date="2023" name="Mol. Phylogenet. Evol.">
        <title>Genome-scale phylogeny and comparative genomics of the fungal order Sordariales.</title>
        <authorList>
            <person name="Hensen N."/>
            <person name="Bonometti L."/>
            <person name="Westerberg I."/>
            <person name="Brannstrom I.O."/>
            <person name="Guillou S."/>
            <person name="Cros-Aarteil S."/>
            <person name="Calhoun S."/>
            <person name="Haridas S."/>
            <person name="Kuo A."/>
            <person name="Mondo S."/>
            <person name="Pangilinan J."/>
            <person name="Riley R."/>
            <person name="LaButti K."/>
            <person name="Andreopoulos B."/>
            <person name="Lipzen A."/>
            <person name="Chen C."/>
            <person name="Yan M."/>
            <person name="Daum C."/>
            <person name="Ng V."/>
            <person name="Clum A."/>
            <person name="Steindorff A."/>
            <person name="Ohm R.A."/>
            <person name="Martin F."/>
            <person name="Silar P."/>
            <person name="Natvig D.O."/>
            <person name="Lalanne C."/>
            <person name="Gautier V."/>
            <person name="Ament-Velasquez S.L."/>
            <person name="Kruys A."/>
            <person name="Hutchinson M.I."/>
            <person name="Powell A.J."/>
            <person name="Barry K."/>
            <person name="Miller A.N."/>
            <person name="Grigoriev I.V."/>
            <person name="Debuchy R."/>
            <person name="Gladieux P."/>
            <person name="Hiltunen Thoren M."/>
            <person name="Johannesson H."/>
        </authorList>
    </citation>
    <scope>NUCLEOTIDE SEQUENCE</scope>
    <source>
        <strain evidence="2">CBS 103.79</strain>
    </source>
</reference>
<feature type="region of interest" description="Disordered" evidence="1">
    <location>
        <begin position="1"/>
        <end position="87"/>
    </location>
</feature>
<comment type="caution">
    <text evidence="2">The sequence shown here is derived from an EMBL/GenBank/DDBJ whole genome shotgun (WGS) entry which is preliminary data.</text>
</comment>
<feature type="compositionally biased region" description="Pro residues" evidence="1">
    <location>
        <begin position="1027"/>
        <end position="1036"/>
    </location>
</feature>
<feature type="compositionally biased region" description="Basic and acidic residues" evidence="1">
    <location>
        <begin position="51"/>
        <end position="68"/>
    </location>
</feature>
<name>A0AAN6MK09_9PEZI</name>
<dbReference type="Proteomes" id="UP001303889">
    <property type="component" value="Unassembled WGS sequence"/>
</dbReference>
<evidence type="ECO:0000313" key="2">
    <source>
        <dbReference type="EMBL" id="KAK3901950.1"/>
    </source>
</evidence>
<protein>
    <submittedName>
        <fullName evidence="2">Uncharacterized protein</fullName>
    </submittedName>
</protein>
<sequence>MVGQGNTFSPAIAASGDGDGQDSDVDSLFGDISDLNEILANTDEDDEENDGKDVKNDNKNDENNKDKTASVPKTPAQRPVKLGNGTKVTREQLTFPTAAPTAGNNNAIANGIHEESPNSNGVGNTAIPASALASDFAGDFTGLANGEVPKDGFNSGLLFGPDLQKALFTDGEATADPKLPGSDAVTATANATVADTQPTQAAAPTEAVAPTTEGAPTTTTRPPRPPVTPPRLVEIPMAGPPRPSMYSGPASHNVLPSKPPTPNADALGATFWTQHKQDQRLLYTYKKAYRAWALLTRAKTATGSTQSLEDCAALQSATDTALTAHAAYNAHHAAFLAWQEGAQPALEPLLVSIRAESAAITAAEKERDDRAELVRDLRARGKEGKDAEGELGKYDQFVRLVREAREREMWRGRVAAMVAAEEMVTEGERRKKEAEEAEERRKMEEVKAEEKRKREEAEAEARREEEEEEQWRKEEQEAEERLAEEKLMAILKADWSTFEQSFDALNGANMQLYEPMGFEAVYAEQAAAGPMPDIEFDVDTLLNGQMAYTPASKQQEKANFTSFEQPIGLMVQQGSLPAQVTPFHRRQSNDARVQQFFSADVQAQFPSISEIMSETAAGGGQLEVASVSPVPVAMPVHAKAAPAARKPRATRKKSIPARRQSAAAAMTTGPAHQEMGYCVVDQTMADADPFHASADSYAMFVDPSYTPLGASTPVARSPPSAHVATPSSLDNKRKVAASAAESPTKRRQSVNQQGSIATPITQAPPPLPTGVPVPHYPVVHATPAVVHTPTPARRTTHPGPAPMPAATCQTPQHQIQIPIDPALHFNVSPPSGGNIRFATTTKAGICAVIAHLLREVRGRGTILSQLLADGPGTDFRSGDAGARVRQATCEHLAAVHASNPEDEREAHNRGAYAMLRGVLREMEEQGRVFGRELLLGQVAGGEVMTAKRALAGVYKSVVEGYVSPPRGEGQVRGVTAAATPTPAPAQGANSRGSSPQFPVQPAARPGSVSPPTFQHTRPAASSSSPVQPFPALPEYPPQQHAYTTAPSPQQQYTTAPAPSPRQQYITAPGPPPQAQHTYTTTATTTTVPSLPQPHHQSQPAPQPTRKPRKSRARKSTSATPSATPSTTPPPPGPAQAQCIPLLTYRFSDRSFYVQLADTTNGGVYDHRMGRGTAAAEAALARFVARAREQFGLRDENEVPRGFVFRVGEGVEGNLVALGRVLGS</sequence>
<feature type="compositionally biased region" description="Polar residues" evidence="1">
    <location>
        <begin position="987"/>
        <end position="997"/>
    </location>
</feature>
<feature type="region of interest" description="Disordered" evidence="1">
    <location>
        <begin position="194"/>
        <end position="230"/>
    </location>
</feature>
<feature type="compositionally biased region" description="Basic residues" evidence="1">
    <location>
        <begin position="645"/>
        <end position="656"/>
    </location>
</feature>
<proteinExistence type="predicted"/>
<feature type="region of interest" description="Disordered" evidence="1">
    <location>
        <begin position="711"/>
        <end position="766"/>
    </location>
</feature>